<dbReference type="SUPFAM" id="SSF46689">
    <property type="entry name" value="Homeodomain-like"/>
    <property type="match status" value="1"/>
</dbReference>
<dbReference type="InterPro" id="IPR009057">
    <property type="entry name" value="Homeodomain-like_sf"/>
</dbReference>
<dbReference type="Proteomes" id="UP000179284">
    <property type="component" value="Chromosome I"/>
</dbReference>
<dbReference type="InterPro" id="IPR003313">
    <property type="entry name" value="AraC-bd"/>
</dbReference>
<dbReference type="GO" id="GO:0003700">
    <property type="term" value="F:DNA-binding transcription factor activity"/>
    <property type="evidence" value="ECO:0007669"/>
    <property type="project" value="InterPro"/>
</dbReference>
<evidence type="ECO:0000256" key="3">
    <source>
        <dbReference type="ARBA" id="ARBA00023163"/>
    </source>
</evidence>
<evidence type="ECO:0000256" key="2">
    <source>
        <dbReference type="ARBA" id="ARBA00023125"/>
    </source>
</evidence>
<dbReference type="Gene3D" id="1.10.10.60">
    <property type="entry name" value="Homeodomain-like"/>
    <property type="match status" value="2"/>
</dbReference>
<evidence type="ECO:0000313" key="6">
    <source>
        <dbReference type="Proteomes" id="UP000179284"/>
    </source>
</evidence>
<dbReference type="PRINTS" id="PR00032">
    <property type="entry name" value="HTHARAC"/>
</dbReference>
<dbReference type="InterPro" id="IPR011051">
    <property type="entry name" value="RmlC_Cupin_sf"/>
</dbReference>
<dbReference type="InterPro" id="IPR018060">
    <property type="entry name" value="HTH_AraC"/>
</dbReference>
<dbReference type="EMBL" id="CP017831">
    <property type="protein sequence ID" value="AOZ96096.1"/>
    <property type="molecule type" value="Genomic_DNA"/>
</dbReference>
<keyword evidence="1" id="KW-0805">Transcription regulation</keyword>
<dbReference type="Pfam" id="PF12833">
    <property type="entry name" value="HTH_18"/>
    <property type="match status" value="1"/>
</dbReference>
<proteinExistence type="predicted"/>
<dbReference type="RefSeq" id="WP_071175816.1">
    <property type="nucleotide sequence ID" value="NZ_CP017831.1"/>
</dbReference>
<evidence type="ECO:0000313" key="5">
    <source>
        <dbReference type="EMBL" id="AOZ96096.1"/>
    </source>
</evidence>
<dbReference type="AlphaFoldDB" id="A0A1D9P0E1"/>
<dbReference type="GO" id="GO:0043565">
    <property type="term" value="F:sequence-specific DNA binding"/>
    <property type="evidence" value="ECO:0007669"/>
    <property type="project" value="InterPro"/>
</dbReference>
<protein>
    <submittedName>
        <fullName evidence="5">AraC family transcriptional regulator</fullName>
    </submittedName>
</protein>
<evidence type="ECO:0000256" key="1">
    <source>
        <dbReference type="ARBA" id="ARBA00023015"/>
    </source>
</evidence>
<keyword evidence="3" id="KW-0804">Transcription</keyword>
<dbReference type="Pfam" id="PF02311">
    <property type="entry name" value="AraC_binding"/>
    <property type="match status" value="1"/>
</dbReference>
<reference evidence="6" key="1">
    <citation type="submission" date="2016-10" db="EMBL/GenBank/DDBJ databases">
        <title>The complete genome sequence of the rumen bacterium Butyrivibrio hungatei MB2003.</title>
        <authorList>
            <person name="Palevich N."/>
            <person name="Kelly W.J."/>
            <person name="Leahy S.C."/>
            <person name="Altermann E."/>
            <person name="Rakonjac J."/>
            <person name="Attwood G.T."/>
        </authorList>
    </citation>
    <scope>NUCLEOTIDE SEQUENCE [LARGE SCALE GENOMIC DNA]</scope>
    <source>
        <strain evidence="6">MB2003</strain>
    </source>
</reference>
<dbReference type="KEGG" id="bhu:bhn_I1062"/>
<dbReference type="SUPFAM" id="SSF51182">
    <property type="entry name" value="RmlC-like cupins"/>
    <property type="match status" value="1"/>
</dbReference>
<dbReference type="InterPro" id="IPR020449">
    <property type="entry name" value="Tscrpt_reg_AraC-type_HTH"/>
</dbReference>
<organism evidence="5 6">
    <name type="scientific">Butyrivibrio hungatei</name>
    <dbReference type="NCBI Taxonomy" id="185008"/>
    <lineage>
        <taxon>Bacteria</taxon>
        <taxon>Bacillati</taxon>
        <taxon>Bacillota</taxon>
        <taxon>Clostridia</taxon>
        <taxon>Lachnospirales</taxon>
        <taxon>Lachnospiraceae</taxon>
        <taxon>Butyrivibrio</taxon>
    </lineage>
</organism>
<keyword evidence="6" id="KW-1185">Reference proteome</keyword>
<dbReference type="Gene3D" id="2.60.120.10">
    <property type="entry name" value="Jelly Rolls"/>
    <property type="match status" value="1"/>
</dbReference>
<dbReference type="InterPro" id="IPR014710">
    <property type="entry name" value="RmlC-like_jellyroll"/>
</dbReference>
<dbReference type="SMART" id="SM00342">
    <property type="entry name" value="HTH_ARAC"/>
    <property type="match status" value="1"/>
</dbReference>
<dbReference type="OrthoDB" id="9816335at2"/>
<feature type="domain" description="HTH araC/xylS-type" evidence="4">
    <location>
        <begin position="226"/>
        <end position="323"/>
    </location>
</feature>
<evidence type="ECO:0000259" key="4">
    <source>
        <dbReference type="PROSITE" id="PS01124"/>
    </source>
</evidence>
<dbReference type="PANTHER" id="PTHR43280">
    <property type="entry name" value="ARAC-FAMILY TRANSCRIPTIONAL REGULATOR"/>
    <property type="match status" value="1"/>
</dbReference>
<name>A0A1D9P0E1_9FIRM</name>
<dbReference type="PROSITE" id="PS01124">
    <property type="entry name" value="HTH_ARAC_FAMILY_2"/>
    <property type="match status" value="1"/>
</dbReference>
<gene>
    <name evidence="5" type="ORF">bhn_I1062</name>
</gene>
<dbReference type="PANTHER" id="PTHR43280:SF28">
    <property type="entry name" value="HTH-TYPE TRANSCRIPTIONAL ACTIVATOR RHAS"/>
    <property type="match status" value="1"/>
</dbReference>
<sequence>MDKKLLKQLSLITDEEKEILAGSQDINRSLYYKSEGSMSRQNEVDASLLLARGKLIDIRPHTRFIHFPEHTHNFVEFVYMCSGSTKHIIDGQRLTLHEGDLLFMNQHARQEILPADKDDIAVNFIILPQFFDSILNKLEGTSSALLDFIISCLTDKDMGGNYLYFDVASVLPIQNLMENLIWIMLTGPNNRRSLSQSTMELLFLNLLDYADRIQVSGSSYEQNLMIQLLNYMETEYKEASLSDFAERNHVDIYTMSRMIKRNTGKNFKELLIEKKLSQACYLLKNTSLAVTDIAYSIGYENTSYFHRTFRALYHMSPRDYRLNT</sequence>
<keyword evidence="2" id="KW-0238">DNA-binding</keyword>
<accession>A0A1D9P0E1</accession>